<dbReference type="InterPro" id="IPR043001">
    <property type="entry name" value="IP5_2-K_N_lobe"/>
</dbReference>
<name>A0A5C3MCS8_9AGAR</name>
<keyword evidence="5 8" id="KW-0547">Nucleotide-binding</keyword>
<organism evidence="9 10">
    <name type="scientific">Crucibulum laeve</name>
    <dbReference type="NCBI Taxonomy" id="68775"/>
    <lineage>
        <taxon>Eukaryota</taxon>
        <taxon>Fungi</taxon>
        <taxon>Dikarya</taxon>
        <taxon>Basidiomycota</taxon>
        <taxon>Agaricomycotina</taxon>
        <taxon>Agaricomycetes</taxon>
        <taxon>Agaricomycetidae</taxon>
        <taxon>Agaricales</taxon>
        <taxon>Agaricineae</taxon>
        <taxon>Nidulariaceae</taxon>
        <taxon>Crucibulum</taxon>
    </lineage>
</organism>
<dbReference type="Pfam" id="PF06090">
    <property type="entry name" value="Ins_P5_2-kin"/>
    <property type="match status" value="1"/>
</dbReference>
<dbReference type="GO" id="GO:0005634">
    <property type="term" value="C:nucleus"/>
    <property type="evidence" value="ECO:0007669"/>
    <property type="project" value="TreeGrafter"/>
</dbReference>
<dbReference type="Proteomes" id="UP000308652">
    <property type="component" value="Unassembled WGS sequence"/>
</dbReference>
<dbReference type="GO" id="GO:0035299">
    <property type="term" value="F:inositol-1,3,4,5,6-pentakisphosphate 2-kinase activity"/>
    <property type="evidence" value="ECO:0007669"/>
    <property type="project" value="UniProtKB-EC"/>
</dbReference>
<dbReference type="InterPro" id="IPR009286">
    <property type="entry name" value="Ins_P5_2-kin"/>
</dbReference>
<dbReference type="GO" id="GO:0032958">
    <property type="term" value="P:inositol phosphate biosynthetic process"/>
    <property type="evidence" value="ECO:0007669"/>
    <property type="project" value="TreeGrafter"/>
</dbReference>
<evidence type="ECO:0000256" key="5">
    <source>
        <dbReference type="ARBA" id="ARBA00022741"/>
    </source>
</evidence>
<dbReference type="STRING" id="68775.A0A5C3MCS8"/>
<dbReference type="EMBL" id="ML213592">
    <property type="protein sequence ID" value="TFK42475.1"/>
    <property type="molecule type" value="Genomic_DNA"/>
</dbReference>
<dbReference type="GO" id="GO:0005524">
    <property type="term" value="F:ATP binding"/>
    <property type="evidence" value="ECO:0007669"/>
    <property type="project" value="UniProtKB-KW"/>
</dbReference>
<reference evidence="9 10" key="1">
    <citation type="journal article" date="2019" name="Nat. Ecol. Evol.">
        <title>Megaphylogeny resolves global patterns of mushroom evolution.</title>
        <authorList>
            <person name="Varga T."/>
            <person name="Krizsan K."/>
            <person name="Foldi C."/>
            <person name="Dima B."/>
            <person name="Sanchez-Garcia M."/>
            <person name="Sanchez-Ramirez S."/>
            <person name="Szollosi G.J."/>
            <person name="Szarkandi J.G."/>
            <person name="Papp V."/>
            <person name="Albert L."/>
            <person name="Andreopoulos W."/>
            <person name="Angelini C."/>
            <person name="Antonin V."/>
            <person name="Barry K.W."/>
            <person name="Bougher N.L."/>
            <person name="Buchanan P."/>
            <person name="Buyck B."/>
            <person name="Bense V."/>
            <person name="Catcheside P."/>
            <person name="Chovatia M."/>
            <person name="Cooper J."/>
            <person name="Damon W."/>
            <person name="Desjardin D."/>
            <person name="Finy P."/>
            <person name="Geml J."/>
            <person name="Haridas S."/>
            <person name="Hughes K."/>
            <person name="Justo A."/>
            <person name="Karasinski D."/>
            <person name="Kautmanova I."/>
            <person name="Kiss B."/>
            <person name="Kocsube S."/>
            <person name="Kotiranta H."/>
            <person name="LaButti K.M."/>
            <person name="Lechner B.E."/>
            <person name="Liimatainen K."/>
            <person name="Lipzen A."/>
            <person name="Lukacs Z."/>
            <person name="Mihaltcheva S."/>
            <person name="Morgado L.N."/>
            <person name="Niskanen T."/>
            <person name="Noordeloos M.E."/>
            <person name="Ohm R.A."/>
            <person name="Ortiz-Santana B."/>
            <person name="Ovrebo C."/>
            <person name="Racz N."/>
            <person name="Riley R."/>
            <person name="Savchenko A."/>
            <person name="Shiryaev A."/>
            <person name="Soop K."/>
            <person name="Spirin V."/>
            <person name="Szebenyi C."/>
            <person name="Tomsovsky M."/>
            <person name="Tulloss R.E."/>
            <person name="Uehling J."/>
            <person name="Grigoriev I.V."/>
            <person name="Vagvolgyi C."/>
            <person name="Papp T."/>
            <person name="Martin F.M."/>
            <person name="Miettinen O."/>
            <person name="Hibbett D.S."/>
            <person name="Nagy L.G."/>
        </authorList>
    </citation>
    <scope>NUCLEOTIDE SEQUENCE [LARGE SCALE GENOMIC DNA]</scope>
    <source>
        <strain evidence="9 10">CBS 166.37</strain>
    </source>
</reference>
<accession>A0A5C3MCS8</accession>
<evidence type="ECO:0000256" key="8">
    <source>
        <dbReference type="RuleBase" id="RU364126"/>
    </source>
</evidence>
<comment type="catalytic activity">
    <reaction evidence="1 8">
        <text>1D-myo-inositol 1,3,4,5,6-pentakisphosphate + ATP = 1D-myo-inositol hexakisphosphate + ADP + H(+)</text>
        <dbReference type="Rhea" id="RHEA:20313"/>
        <dbReference type="ChEBI" id="CHEBI:15378"/>
        <dbReference type="ChEBI" id="CHEBI:30616"/>
        <dbReference type="ChEBI" id="CHEBI:57733"/>
        <dbReference type="ChEBI" id="CHEBI:58130"/>
        <dbReference type="ChEBI" id="CHEBI:456216"/>
        <dbReference type="EC" id="2.7.1.158"/>
    </reaction>
</comment>
<dbReference type="Gene3D" id="3.30.200.110">
    <property type="entry name" value="Inositol-pentakisphosphate 2-kinase, N-lobe"/>
    <property type="match status" value="1"/>
</dbReference>
<evidence type="ECO:0000256" key="1">
    <source>
        <dbReference type="ARBA" id="ARBA00001774"/>
    </source>
</evidence>
<evidence type="ECO:0000256" key="7">
    <source>
        <dbReference type="ARBA" id="ARBA00022840"/>
    </source>
</evidence>
<evidence type="ECO:0000256" key="4">
    <source>
        <dbReference type="ARBA" id="ARBA00022679"/>
    </source>
</evidence>
<dbReference type="PANTHER" id="PTHR14456:SF2">
    <property type="entry name" value="INOSITOL-PENTAKISPHOSPHATE 2-KINASE"/>
    <property type="match status" value="1"/>
</dbReference>
<proteinExistence type="predicted"/>
<dbReference type="PANTHER" id="PTHR14456">
    <property type="entry name" value="INOSITOL POLYPHOSPHATE KINASE 1"/>
    <property type="match status" value="1"/>
</dbReference>
<protein>
    <recommendedName>
        <fullName evidence="3 8">Inositol-pentakisphosphate 2-kinase</fullName>
        <ecNumber evidence="2 8">2.7.1.158</ecNumber>
    </recommendedName>
</protein>
<gene>
    <name evidence="9" type="ORF">BDQ12DRAFT_732121</name>
</gene>
<evidence type="ECO:0000313" key="9">
    <source>
        <dbReference type="EMBL" id="TFK42475.1"/>
    </source>
</evidence>
<evidence type="ECO:0000256" key="2">
    <source>
        <dbReference type="ARBA" id="ARBA00012023"/>
    </source>
</evidence>
<sequence length="449" mass="50642">MLAITETDIQDWKYVSEGGATIVFSYTPKSNSNPRFEGTVLRLRKAIVPRLPHVVRPKDDNPTILVDEPDDPMIEYQTKCMTRLIPPSHLPRLETVRLDRSWLQQFNTYHEHKRPEARREKDSIDLSRTKGVLATDLVGGDWLAVEIKPKWAFLPNPSHLSPQTHPIKTQTCRFCMHSHMRSESGKMVALGYCPLDLFSGDEERVSKAVDGLWKSWADSNGTVNNLKIFSRGKVVRPAEAHLMIAGGVDPLQYPEGLRDIFRAALVRPLLQTPVLHILSKLQRTLDLLDIEGLAKLWRRTEASAPLYRTTFASFFEESSTEDPPSTPLGVSSLFLSSPEPNIADWTDFLDTYLSPASANLNNSAPAPENLRYYLLAYLLSATFKDCSIIIRLGFLGDDTQSDIVKPDSVRVIDLDPKSMDKLRGWEKLDTEIVTAYAKKLDPKVCIDTI</sequence>
<comment type="function">
    <text evidence="8">Phosphorylates Ins(1,3,4,5,6)P5 at position 2 to form Ins(1,2,3,4,5,6)P6 (InsP6 or phytate).</text>
</comment>
<evidence type="ECO:0000313" key="10">
    <source>
        <dbReference type="Proteomes" id="UP000308652"/>
    </source>
</evidence>
<dbReference type="EC" id="2.7.1.158" evidence="2 8"/>
<keyword evidence="6 8" id="KW-0418">Kinase</keyword>
<evidence type="ECO:0000256" key="6">
    <source>
        <dbReference type="ARBA" id="ARBA00022777"/>
    </source>
</evidence>
<dbReference type="AlphaFoldDB" id="A0A5C3MCS8"/>
<comment type="domain">
    <text evidence="8">The EXKPK motif is conserved in inositol-pentakisphosphate 2-kinases of both family 1 and 2.</text>
</comment>
<keyword evidence="10" id="KW-1185">Reference proteome</keyword>
<evidence type="ECO:0000256" key="3">
    <source>
        <dbReference type="ARBA" id="ARBA00014846"/>
    </source>
</evidence>
<dbReference type="OrthoDB" id="272370at2759"/>
<keyword evidence="4 8" id="KW-0808">Transferase</keyword>
<keyword evidence="7 8" id="KW-0067">ATP-binding</keyword>